<dbReference type="InterPro" id="IPR011126">
    <property type="entry name" value="Hpr_kin/Pase_Hpr_N"/>
</dbReference>
<evidence type="ECO:0000259" key="2">
    <source>
        <dbReference type="Pfam" id="PF02603"/>
    </source>
</evidence>
<sequence length="548" mass="59559">MPMLQTPLTIQRLYDDNRESLQLGWFAGFPGGERLISGDVASAADQVGHLNTIHPGRIQVFGHQEINYYQRLKAGNAARHPGRVRRKKYPIVLHPAAGRASDRFSARVPVEKAGAAHHHARRVHGRAGRGRADHRRLGPRQERTGAGTDFALARPGGRRCGGIFAHRPQYDRRPLPGAAAEPAGSARPGPARHQGHFWRDGRAAQDAPQADRTPGQARRAGRGSGAPAVPVPHRRRAGTADPQGRHSRGRRPQHRGAAGSGSAQYHPAIARDRHPARVHGTATAGNEWRLNVAKESRQAWRNRYAGAEPCSANSLLHQLRCPERAGRHRLLLRRQPAPGPAAAPGLDPGRGRPAVAGGGGRRAQRRVAGHAAHRRGPPARGRPRRARDVPHCQYPLAGGAVFRDPAQPSAVARTASRPEPGRAPHPDRVHPGRARTAVGHRAAGPRGRHVRTERQQAARMGQGPGGNRARTAHAVLRIVCLQARRADGRRFRVRRAGAAQSLLRPDAAPADGTRRARDRVPRRATERGRDAGRYPRLRGKMAAVVQDR</sequence>
<comment type="caution">
    <text evidence="3">The sequence shown here is derived from an EMBL/GenBank/DDBJ whole genome shotgun (WGS) entry which is preliminary data.</text>
</comment>
<dbReference type="AlphaFoldDB" id="A0A699GF74"/>
<feature type="compositionally biased region" description="Low complexity" evidence="1">
    <location>
        <begin position="335"/>
        <end position="355"/>
    </location>
</feature>
<feature type="domain" description="HPr(Ser) kinase/phosphorylase N-terminal" evidence="2">
    <location>
        <begin position="9"/>
        <end position="91"/>
    </location>
</feature>
<evidence type="ECO:0000313" key="3">
    <source>
        <dbReference type="EMBL" id="GEU28524.1"/>
    </source>
</evidence>
<feature type="region of interest" description="Disordered" evidence="1">
    <location>
        <begin position="504"/>
        <end position="548"/>
    </location>
</feature>
<feature type="region of interest" description="Disordered" evidence="1">
    <location>
        <begin position="113"/>
        <end position="266"/>
    </location>
</feature>
<accession>A0A699GF74</accession>
<gene>
    <name evidence="3" type="ORF">Tci_000502</name>
</gene>
<feature type="compositionally biased region" description="Basic residues" evidence="1">
    <location>
        <begin position="362"/>
        <end position="385"/>
    </location>
</feature>
<feature type="compositionally biased region" description="Basic and acidic residues" evidence="1">
    <location>
        <begin position="419"/>
        <end position="430"/>
    </location>
</feature>
<feature type="region of interest" description="Disordered" evidence="1">
    <location>
        <begin position="398"/>
        <end position="468"/>
    </location>
</feature>
<reference evidence="3" key="1">
    <citation type="journal article" date="2019" name="Sci. Rep.">
        <title>Draft genome of Tanacetum cinerariifolium, the natural source of mosquito coil.</title>
        <authorList>
            <person name="Yamashiro T."/>
            <person name="Shiraishi A."/>
            <person name="Satake H."/>
            <person name="Nakayama K."/>
        </authorList>
    </citation>
    <scope>NUCLEOTIDE SEQUENCE</scope>
</reference>
<dbReference type="EMBL" id="BKCJ010000008">
    <property type="protein sequence ID" value="GEU28524.1"/>
    <property type="molecule type" value="Genomic_DNA"/>
</dbReference>
<feature type="region of interest" description="Disordered" evidence="1">
    <location>
        <begin position="335"/>
        <end position="386"/>
    </location>
</feature>
<dbReference type="Gene3D" id="3.40.1390.20">
    <property type="entry name" value="HprK N-terminal domain-like"/>
    <property type="match status" value="1"/>
</dbReference>
<name>A0A699GF74_TANCI</name>
<protein>
    <recommendedName>
        <fullName evidence="2">HPr(Ser) kinase/phosphorylase N-terminal domain-containing protein</fullName>
    </recommendedName>
</protein>
<feature type="compositionally biased region" description="Basic residues" evidence="1">
    <location>
        <begin position="115"/>
        <end position="134"/>
    </location>
</feature>
<feature type="compositionally biased region" description="Basic and acidic residues" evidence="1">
    <location>
        <begin position="512"/>
        <end position="533"/>
    </location>
</feature>
<evidence type="ECO:0000256" key="1">
    <source>
        <dbReference type="SAM" id="MobiDB-lite"/>
    </source>
</evidence>
<feature type="compositionally biased region" description="Basic residues" evidence="1">
    <location>
        <begin position="245"/>
        <end position="254"/>
    </location>
</feature>
<dbReference type="SUPFAM" id="SSF75138">
    <property type="entry name" value="HprK N-terminal domain-like"/>
    <property type="match status" value="1"/>
</dbReference>
<organism evidence="3">
    <name type="scientific">Tanacetum cinerariifolium</name>
    <name type="common">Dalmatian daisy</name>
    <name type="synonym">Chrysanthemum cinerariifolium</name>
    <dbReference type="NCBI Taxonomy" id="118510"/>
    <lineage>
        <taxon>Eukaryota</taxon>
        <taxon>Viridiplantae</taxon>
        <taxon>Streptophyta</taxon>
        <taxon>Embryophyta</taxon>
        <taxon>Tracheophyta</taxon>
        <taxon>Spermatophyta</taxon>
        <taxon>Magnoliopsida</taxon>
        <taxon>eudicotyledons</taxon>
        <taxon>Gunneridae</taxon>
        <taxon>Pentapetalae</taxon>
        <taxon>asterids</taxon>
        <taxon>campanulids</taxon>
        <taxon>Asterales</taxon>
        <taxon>Asteraceae</taxon>
        <taxon>Asteroideae</taxon>
        <taxon>Anthemideae</taxon>
        <taxon>Anthemidinae</taxon>
        <taxon>Tanacetum</taxon>
    </lineage>
</organism>
<proteinExistence type="predicted"/>
<dbReference type="Pfam" id="PF02603">
    <property type="entry name" value="Hpr_kinase_N"/>
    <property type="match status" value="1"/>
</dbReference>
<dbReference type="InterPro" id="IPR028979">
    <property type="entry name" value="Ser_kin/Pase_Hpr-like_N_sf"/>
</dbReference>